<evidence type="ECO:0000256" key="4">
    <source>
        <dbReference type="ARBA" id="ARBA00023002"/>
    </source>
</evidence>
<accession>A0A147GME1</accession>
<dbReference type="PRINTS" id="PR00409">
    <property type="entry name" value="PHDIOXRDTASE"/>
</dbReference>
<dbReference type="Gene3D" id="3.40.50.80">
    <property type="entry name" value="Nucleotide-binding domain of ferredoxin-NADP reductase (FNR) module"/>
    <property type="match status" value="1"/>
</dbReference>
<gene>
    <name evidence="9" type="ORF">NS331_22795</name>
</gene>
<dbReference type="InterPro" id="IPR006058">
    <property type="entry name" value="2Fe2S_fd_BS"/>
</dbReference>
<name>A0A147GME1_9BURK</name>
<dbReference type="Pfam" id="PF00111">
    <property type="entry name" value="Fer2"/>
    <property type="match status" value="1"/>
</dbReference>
<evidence type="ECO:0000259" key="8">
    <source>
        <dbReference type="PROSITE" id="PS51384"/>
    </source>
</evidence>
<dbReference type="InterPro" id="IPR012675">
    <property type="entry name" value="Beta-grasp_dom_sf"/>
</dbReference>
<sequence length="324" mass="34699">MSAPTLKALVHTMRHEADGIVSVEFRPATAGVSFPAFAAGSHIDLHLPNGLVRSYSLCNPCSDSGRYVVGVLNDRASRGGSKFVHQQLRVGQVIDISAPRNNFELHEDAPKSVLVAGGIGVTPIFCMLQRLVALGRPVEVVYCARTHREAAFVEPITALAAEAKVPVTWHFDDEQGGPPKLAQLLEGRGADSHFYCCGPTPMLDAFEKACEQLGYANAHIERFAAVVVESPVETHGFEVVCEKSGQTVPVPGGKSILDALIDAGLNPDHSCKEGVCGACETAVLDFDGELDHQDGILTKIERQSGKTMMICVSRCTGKRLVLDV</sequence>
<keyword evidence="2" id="KW-0001">2Fe-2S</keyword>
<dbReference type="Gene3D" id="3.10.20.30">
    <property type="match status" value="1"/>
</dbReference>
<organism evidence="9 10">
    <name type="scientific">Pseudacidovorax intermedius</name>
    <dbReference type="NCBI Taxonomy" id="433924"/>
    <lineage>
        <taxon>Bacteria</taxon>
        <taxon>Pseudomonadati</taxon>
        <taxon>Pseudomonadota</taxon>
        <taxon>Betaproteobacteria</taxon>
        <taxon>Burkholderiales</taxon>
        <taxon>Comamonadaceae</taxon>
        <taxon>Pseudacidovorax</taxon>
    </lineage>
</organism>
<evidence type="ECO:0000313" key="9">
    <source>
        <dbReference type="EMBL" id="KTT14660.1"/>
    </source>
</evidence>
<evidence type="ECO:0000256" key="6">
    <source>
        <dbReference type="ARBA" id="ARBA00023014"/>
    </source>
</evidence>
<dbReference type="InterPro" id="IPR001041">
    <property type="entry name" value="2Fe-2S_ferredoxin-type"/>
</dbReference>
<dbReference type="Pfam" id="PF00175">
    <property type="entry name" value="NAD_binding_1"/>
    <property type="match status" value="1"/>
</dbReference>
<dbReference type="OrthoDB" id="370747at2"/>
<evidence type="ECO:0000256" key="5">
    <source>
        <dbReference type="ARBA" id="ARBA00023004"/>
    </source>
</evidence>
<dbReference type="GO" id="GO:0046872">
    <property type="term" value="F:metal ion binding"/>
    <property type="evidence" value="ECO:0007669"/>
    <property type="project" value="UniProtKB-KW"/>
</dbReference>
<evidence type="ECO:0000256" key="3">
    <source>
        <dbReference type="ARBA" id="ARBA00022723"/>
    </source>
</evidence>
<dbReference type="RefSeq" id="WP_058644217.1">
    <property type="nucleotide sequence ID" value="NZ_LDSL01000176.1"/>
</dbReference>
<protein>
    <submittedName>
        <fullName evidence="9">Ferredoxin</fullName>
    </submittedName>
</protein>
<dbReference type="InterPro" id="IPR001433">
    <property type="entry name" value="OxRdtase_FAD/NAD-bd"/>
</dbReference>
<keyword evidence="10" id="KW-1185">Reference proteome</keyword>
<dbReference type="InterPro" id="IPR036010">
    <property type="entry name" value="2Fe-2S_ferredoxin-like_sf"/>
</dbReference>
<reference evidence="9 10" key="1">
    <citation type="journal article" date="2016" name="Front. Microbiol.">
        <title>Genomic Resource of Rice Seed Associated Bacteria.</title>
        <authorList>
            <person name="Midha S."/>
            <person name="Bansal K."/>
            <person name="Sharma S."/>
            <person name="Kumar N."/>
            <person name="Patil P.P."/>
            <person name="Chaudhry V."/>
            <person name="Patil P.B."/>
        </authorList>
    </citation>
    <scope>NUCLEOTIDE SEQUENCE [LARGE SCALE GENOMIC DNA]</scope>
    <source>
        <strain evidence="9 10">NS331</strain>
    </source>
</reference>
<dbReference type="SUPFAM" id="SSF54292">
    <property type="entry name" value="2Fe-2S ferredoxin-like"/>
    <property type="match status" value="1"/>
</dbReference>
<dbReference type="SUPFAM" id="SSF52343">
    <property type="entry name" value="Ferredoxin reductase-like, C-terminal NADP-linked domain"/>
    <property type="match status" value="1"/>
</dbReference>
<keyword evidence="4" id="KW-0560">Oxidoreductase</keyword>
<dbReference type="Gene3D" id="2.40.30.10">
    <property type="entry name" value="Translation factors"/>
    <property type="match status" value="1"/>
</dbReference>
<dbReference type="AlphaFoldDB" id="A0A147GME1"/>
<feature type="domain" description="2Fe-2S ferredoxin-type" evidence="7">
    <location>
        <begin position="235"/>
        <end position="324"/>
    </location>
</feature>
<feature type="domain" description="FAD-binding FR-type" evidence="8">
    <location>
        <begin position="3"/>
        <end position="106"/>
    </location>
</feature>
<dbReference type="PROSITE" id="PS51384">
    <property type="entry name" value="FAD_FR"/>
    <property type="match status" value="1"/>
</dbReference>
<keyword evidence="1" id="KW-0285">Flavoprotein</keyword>
<keyword evidence="6" id="KW-0411">Iron-sulfur</keyword>
<dbReference type="PATRIC" id="fig|433924.3.peg.1681"/>
<dbReference type="EMBL" id="LDSL01000176">
    <property type="protein sequence ID" value="KTT14660.1"/>
    <property type="molecule type" value="Genomic_DNA"/>
</dbReference>
<evidence type="ECO:0000256" key="2">
    <source>
        <dbReference type="ARBA" id="ARBA00022714"/>
    </source>
</evidence>
<proteinExistence type="predicted"/>
<dbReference type="InterPro" id="IPR017927">
    <property type="entry name" value="FAD-bd_FR_type"/>
</dbReference>
<evidence type="ECO:0000313" key="10">
    <source>
        <dbReference type="Proteomes" id="UP000072741"/>
    </source>
</evidence>
<evidence type="ECO:0000259" key="7">
    <source>
        <dbReference type="PROSITE" id="PS51085"/>
    </source>
</evidence>
<dbReference type="InterPro" id="IPR050415">
    <property type="entry name" value="MRET"/>
</dbReference>
<dbReference type="PANTHER" id="PTHR47354">
    <property type="entry name" value="NADH OXIDOREDUCTASE HCR"/>
    <property type="match status" value="1"/>
</dbReference>
<dbReference type="InterPro" id="IPR039261">
    <property type="entry name" value="FNR_nucleotide-bd"/>
</dbReference>
<dbReference type="GO" id="GO:0016491">
    <property type="term" value="F:oxidoreductase activity"/>
    <property type="evidence" value="ECO:0007669"/>
    <property type="project" value="UniProtKB-KW"/>
</dbReference>
<dbReference type="SUPFAM" id="SSF63380">
    <property type="entry name" value="Riboflavin synthase domain-like"/>
    <property type="match status" value="1"/>
</dbReference>
<keyword evidence="3" id="KW-0479">Metal-binding</keyword>
<dbReference type="PANTHER" id="PTHR47354:SF1">
    <property type="entry name" value="CARNITINE MONOOXYGENASE REDUCTASE SUBUNIT"/>
    <property type="match status" value="1"/>
</dbReference>
<dbReference type="GO" id="GO:0051537">
    <property type="term" value="F:2 iron, 2 sulfur cluster binding"/>
    <property type="evidence" value="ECO:0007669"/>
    <property type="project" value="UniProtKB-KW"/>
</dbReference>
<dbReference type="Proteomes" id="UP000072741">
    <property type="component" value="Unassembled WGS sequence"/>
</dbReference>
<dbReference type="PROSITE" id="PS51085">
    <property type="entry name" value="2FE2S_FER_2"/>
    <property type="match status" value="1"/>
</dbReference>
<evidence type="ECO:0000256" key="1">
    <source>
        <dbReference type="ARBA" id="ARBA00022630"/>
    </source>
</evidence>
<comment type="caution">
    <text evidence="9">The sequence shown here is derived from an EMBL/GenBank/DDBJ whole genome shotgun (WGS) entry which is preliminary data.</text>
</comment>
<dbReference type="CDD" id="cd06185">
    <property type="entry name" value="PDR_like"/>
    <property type="match status" value="1"/>
</dbReference>
<keyword evidence="5" id="KW-0408">Iron</keyword>
<dbReference type="InterPro" id="IPR017938">
    <property type="entry name" value="Riboflavin_synthase-like_b-brl"/>
</dbReference>
<dbReference type="CDD" id="cd00207">
    <property type="entry name" value="fer2"/>
    <property type="match status" value="1"/>
</dbReference>
<dbReference type="PROSITE" id="PS00197">
    <property type="entry name" value="2FE2S_FER_1"/>
    <property type="match status" value="1"/>
</dbReference>